<name>A0A8S3Q163_MYTED</name>
<dbReference type="SMART" id="SM00343">
    <property type="entry name" value="ZnF_C2HC"/>
    <property type="match status" value="2"/>
</dbReference>
<protein>
    <recommendedName>
        <fullName evidence="2">CCHC-type domain-containing protein</fullName>
    </recommendedName>
</protein>
<comment type="caution">
    <text evidence="3">The sequence shown here is derived from an EMBL/GenBank/DDBJ whole genome shotgun (WGS) entry which is preliminary data.</text>
</comment>
<feature type="domain" description="CCHC-type" evidence="2">
    <location>
        <begin position="243"/>
        <end position="259"/>
    </location>
</feature>
<dbReference type="InterPro" id="IPR001878">
    <property type="entry name" value="Znf_CCHC"/>
</dbReference>
<dbReference type="PANTHER" id="PTHR33198">
    <property type="entry name" value="ANK_REP_REGION DOMAIN-CONTAINING PROTEIN-RELATED"/>
    <property type="match status" value="1"/>
</dbReference>
<evidence type="ECO:0000259" key="2">
    <source>
        <dbReference type="SMART" id="SM00343"/>
    </source>
</evidence>
<proteinExistence type="predicted"/>
<dbReference type="PANTHER" id="PTHR33198:SF20">
    <property type="entry name" value="RETROTRANSPOSON GAG DOMAIN-CONTAINING PROTEIN"/>
    <property type="match status" value="1"/>
</dbReference>
<accession>A0A8S3Q163</accession>
<evidence type="ECO:0000313" key="3">
    <source>
        <dbReference type="EMBL" id="CAG2188276.1"/>
    </source>
</evidence>
<reference evidence="3" key="1">
    <citation type="submission" date="2021-03" db="EMBL/GenBank/DDBJ databases">
        <authorList>
            <person name="Bekaert M."/>
        </authorList>
    </citation>
    <scope>NUCLEOTIDE SEQUENCE</scope>
</reference>
<dbReference type="Proteomes" id="UP000683360">
    <property type="component" value="Unassembled WGS sequence"/>
</dbReference>
<dbReference type="AlphaFoldDB" id="A0A8S3Q163"/>
<dbReference type="GO" id="GO:0008270">
    <property type="term" value="F:zinc ion binding"/>
    <property type="evidence" value="ECO:0007669"/>
    <property type="project" value="InterPro"/>
</dbReference>
<organism evidence="3 4">
    <name type="scientific">Mytilus edulis</name>
    <name type="common">Blue mussel</name>
    <dbReference type="NCBI Taxonomy" id="6550"/>
    <lineage>
        <taxon>Eukaryota</taxon>
        <taxon>Metazoa</taxon>
        <taxon>Spiralia</taxon>
        <taxon>Lophotrochozoa</taxon>
        <taxon>Mollusca</taxon>
        <taxon>Bivalvia</taxon>
        <taxon>Autobranchia</taxon>
        <taxon>Pteriomorphia</taxon>
        <taxon>Mytilida</taxon>
        <taxon>Mytiloidea</taxon>
        <taxon>Mytilidae</taxon>
        <taxon>Mytilinae</taxon>
        <taxon>Mytilus</taxon>
    </lineage>
</organism>
<feature type="domain" description="CCHC-type" evidence="2">
    <location>
        <begin position="222"/>
        <end position="239"/>
    </location>
</feature>
<dbReference type="OrthoDB" id="6091845at2759"/>
<feature type="region of interest" description="Disordered" evidence="1">
    <location>
        <begin position="268"/>
        <end position="289"/>
    </location>
</feature>
<keyword evidence="4" id="KW-1185">Reference proteome</keyword>
<evidence type="ECO:0000256" key="1">
    <source>
        <dbReference type="SAM" id="MobiDB-lite"/>
    </source>
</evidence>
<sequence>MDKLRTPEKCYVEARNLADAWKRWKEEVELYIDLTMDAEDEKAKVKMFLYLVGNQGREVYETLTFEHPPNDRTFIQVLQAFENHCNPKKNEPVGRYMFNMRNQRPDETFDKYITELKLLASTCNYGAINDSLVRDRIVCGISNSSLRERLLRTLDLTLDKTMQLGRAAELTNERIKTLENPTAASNTEVNAVRNRTKPNTKFKQKQSTYVKHDKQQYRNNNNCKYCGRKHEHSRSSCPAYGQTCRKCGKTNHFESVCQSGKITKTRRPHQVRTLSDDHASEDYDSDEFF</sequence>
<dbReference type="EMBL" id="CAJPWZ010000209">
    <property type="protein sequence ID" value="CAG2188276.1"/>
    <property type="molecule type" value="Genomic_DNA"/>
</dbReference>
<gene>
    <name evidence="3" type="ORF">MEDL_3703</name>
</gene>
<dbReference type="GO" id="GO:0003676">
    <property type="term" value="F:nucleic acid binding"/>
    <property type="evidence" value="ECO:0007669"/>
    <property type="project" value="InterPro"/>
</dbReference>
<evidence type="ECO:0000313" key="4">
    <source>
        <dbReference type="Proteomes" id="UP000683360"/>
    </source>
</evidence>